<dbReference type="PANTHER" id="PTHR11802:SF432">
    <property type="entry name" value="Y, PUTATIVE-RELATED"/>
    <property type="match status" value="1"/>
</dbReference>
<evidence type="ECO:0000313" key="7">
    <source>
        <dbReference type="EMBL" id="TVY72298.1"/>
    </source>
</evidence>
<keyword evidence="2 6" id="KW-0121">Carboxypeptidase</keyword>
<keyword evidence="3 6" id="KW-0645">Protease</keyword>
<reference evidence="7 8" key="1">
    <citation type="journal article" date="2019" name="Microbiol. Resour. Announc.">
        <title>High-quality draft genome sequence of Fusarium oxysporum f. sp. cubense strain 160527, a causal agent of Panama disease.</title>
        <authorList>
            <person name="Asai S."/>
            <person name="Ayukawa Y."/>
            <person name="Gan P."/>
            <person name="Masuda S."/>
            <person name="Komatsu K."/>
            <person name="Shirasu K."/>
            <person name="Arie T."/>
        </authorList>
    </citation>
    <scope>NUCLEOTIDE SEQUENCE [LARGE SCALE GENOMIC DNA]</scope>
    <source>
        <strain evidence="7 8">160527</strain>
    </source>
</reference>
<dbReference type="SUPFAM" id="SSF53474">
    <property type="entry name" value="alpha/beta-Hydrolases"/>
    <property type="match status" value="1"/>
</dbReference>
<dbReference type="Pfam" id="PF00450">
    <property type="entry name" value="Peptidase_S10"/>
    <property type="match status" value="1"/>
</dbReference>
<dbReference type="InterPro" id="IPR029058">
    <property type="entry name" value="AB_hydrolase_fold"/>
</dbReference>
<evidence type="ECO:0000256" key="2">
    <source>
        <dbReference type="ARBA" id="ARBA00022645"/>
    </source>
</evidence>
<feature type="signal peptide" evidence="6">
    <location>
        <begin position="1"/>
        <end position="18"/>
    </location>
</feature>
<keyword evidence="4 6" id="KW-0378">Hydrolase</keyword>
<evidence type="ECO:0000313" key="8">
    <source>
        <dbReference type="Proteomes" id="UP000320707"/>
    </source>
</evidence>
<feature type="chain" id="PRO_5022273009" description="Carboxypeptidase" evidence="6">
    <location>
        <begin position="19"/>
        <end position="447"/>
    </location>
</feature>
<dbReference type="PROSITE" id="PS00131">
    <property type="entry name" value="CARBOXYPEPT_SER_SER"/>
    <property type="match status" value="1"/>
</dbReference>
<dbReference type="AlphaFoldDB" id="A0A559LEV7"/>
<name>A0A559LEV7_FUSOC</name>
<evidence type="ECO:0000256" key="3">
    <source>
        <dbReference type="ARBA" id="ARBA00022670"/>
    </source>
</evidence>
<dbReference type="GO" id="GO:0000324">
    <property type="term" value="C:fungal-type vacuole"/>
    <property type="evidence" value="ECO:0007669"/>
    <property type="project" value="TreeGrafter"/>
</dbReference>
<keyword evidence="6" id="KW-0732">Signal</keyword>
<dbReference type="InterPro" id="IPR018202">
    <property type="entry name" value="Ser_caboxypep_ser_AS"/>
</dbReference>
<dbReference type="GO" id="GO:0004185">
    <property type="term" value="F:serine-type carboxypeptidase activity"/>
    <property type="evidence" value="ECO:0007669"/>
    <property type="project" value="UniProtKB-UniRule"/>
</dbReference>
<organism evidence="7 8">
    <name type="scientific">Fusarium oxysporum f. sp. cubense</name>
    <dbReference type="NCBI Taxonomy" id="61366"/>
    <lineage>
        <taxon>Eukaryota</taxon>
        <taxon>Fungi</taxon>
        <taxon>Dikarya</taxon>
        <taxon>Ascomycota</taxon>
        <taxon>Pezizomycotina</taxon>
        <taxon>Sordariomycetes</taxon>
        <taxon>Hypocreomycetidae</taxon>
        <taxon>Hypocreales</taxon>
        <taxon>Nectriaceae</taxon>
        <taxon>Fusarium</taxon>
        <taxon>Fusarium oxysporum species complex</taxon>
    </lineage>
</organism>
<evidence type="ECO:0000256" key="5">
    <source>
        <dbReference type="ARBA" id="ARBA00023180"/>
    </source>
</evidence>
<sequence length="447" mass="49968">MKYTFFTILWCAVAPVNGALHASPGAANKFFSDHSGVPDFTLRLGSDTARVCNSSTPGTSGFIETKTDESSIFFWAYESKNDPKRDPVILWMTGQPITVGYSHGAHMPVDLVESSKIMDQFLRQFFVAYPELAGLDFYIAGESYGGSWVPALANTIMKTQASLDKPRQSLQAQPPRYQFLTGPSSNIPTKPKINLKGIMVGNGLVRLSVQNRGSFMTVCSGPDSLFNASQCEEWAPRAMWCENNLSICETKGMTSQVCKDAQDNCTAIADVVIDQMGRNPYDYRQHCKGLDGCFPEMAHIDEYLNRHDIKEALGVPQHVNYTGLSYPVLEQWEKNGDLWRRSDNYVNFLLEANIRVLIYVGDKDLYSNAAGMRLLVDHGLSWHGQPLMRLRELAPWYEGANVAGRWKSYEPLTFAEIAEAGHLAPFDKSRESLTLINSWIQGNMPTK</sequence>
<protein>
    <recommendedName>
        <fullName evidence="6">Carboxypeptidase</fullName>
        <ecNumber evidence="6">3.4.16.-</ecNumber>
    </recommendedName>
</protein>
<dbReference type="InterPro" id="IPR001563">
    <property type="entry name" value="Peptidase_S10"/>
</dbReference>
<dbReference type="PRINTS" id="PR00724">
    <property type="entry name" value="CRBOXYPTASEC"/>
</dbReference>
<dbReference type="Gene3D" id="3.40.50.1820">
    <property type="entry name" value="alpha/beta hydrolase"/>
    <property type="match status" value="2"/>
</dbReference>
<evidence type="ECO:0000256" key="1">
    <source>
        <dbReference type="ARBA" id="ARBA00009431"/>
    </source>
</evidence>
<dbReference type="EMBL" id="SRMI01000004">
    <property type="protein sequence ID" value="TVY72298.1"/>
    <property type="molecule type" value="Genomic_DNA"/>
</dbReference>
<proteinExistence type="inferred from homology"/>
<gene>
    <name evidence="7" type="primary">cpy1-0</name>
    <name evidence="7" type="ORF">Focb16_v011441</name>
</gene>
<accession>A0A559LEV7</accession>
<dbReference type="Proteomes" id="UP000320707">
    <property type="component" value="Unassembled WGS sequence"/>
</dbReference>
<evidence type="ECO:0000256" key="6">
    <source>
        <dbReference type="RuleBase" id="RU361156"/>
    </source>
</evidence>
<dbReference type="EC" id="3.4.16.-" evidence="6"/>
<evidence type="ECO:0000256" key="4">
    <source>
        <dbReference type="ARBA" id="ARBA00022801"/>
    </source>
</evidence>
<comment type="similarity">
    <text evidence="1 6">Belongs to the peptidase S10 family.</text>
</comment>
<dbReference type="GO" id="GO:0006508">
    <property type="term" value="P:proteolysis"/>
    <property type="evidence" value="ECO:0007669"/>
    <property type="project" value="UniProtKB-KW"/>
</dbReference>
<keyword evidence="5" id="KW-0325">Glycoprotein</keyword>
<dbReference type="PANTHER" id="PTHR11802">
    <property type="entry name" value="SERINE PROTEASE FAMILY S10 SERINE CARBOXYPEPTIDASE"/>
    <property type="match status" value="1"/>
</dbReference>
<comment type="caution">
    <text evidence="7">The sequence shown here is derived from an EMBL/GenBank/DDBJ whole genome shotgun (WGS) entry which is preliminary data.</text>
</comment>
<dbReference type="Gene3D" id="1.10.287.410">
    <property type="match status" value="1"/>
</dbReference>